<dbReference type="Proteomes" id="UP000466681">
    <property type="component" value="Chromosome"/>
</dbReference>
<evidence type="ECO:0000313" key="2">
    <source>
        <dbReference type="Proteomes" id="UP000466681"/>
    </source>
</evidence>
<protein>
    <submittedName>
        <fullName evidence="1">Uncharacterized protein</fullName>
    </submittedName>
</protein>
<dbReference type="EMBL" id="AP022560">
    <property type="protein sequence ID" value="BBX04522.1"/>
    <property type="molecule type" value="Genomic_DNA"/>
</dbReference>
<dbReference type="AlphaFoldDB" id="A0AAD1HFP6"/>
<sequence>MFGVDFYVDTRFAEAQAVTVFVHRALVPGKSPGVVGFRELRPMVLGVSLPVLGWAIA</sequence>
<gene>
    <name evidence="1" type="ORF">MMOR_54580</name>
</gene>
<name>A0AAD1HFP6_9MYCO</name>
<organism evidence="1 2">
    <name type="scientific">Mycolicibacterium moriokaense</name>
    <dbReference type="NCBI Taxonomy" id="39691"/>
    <lineage>
        <taxon>Bacteria</taxon>
        <taxon>Bacillati</taxon>
        <taxon>Actinomycetota</taxon>
        <taxon>Actinomycetes</taxon>
        <taxon>Mycobacteriales</taxon>
        <taxon>Mycobacteriaceae</taxon>
        <taxon>Mycolicibacterium</taxon>
    </lineage>
</organism>
<dbReference type="KEGG" id="mmor:MMOR_54580"/>
<accession>A0AAD1HFP6</accession>
<evidence type="ECO:0000313" key="1">
    <source>
        <dbReference type="EMBL" id="BBX04522.1"/>
    </source>
</evidence>
<keyword evidence="2" id="KW-1185">Reference proteome</keyword>
<reference evidence="1 2" key="1">
    <citation type="journal article" date="2019" name="Emerg. Microbes Infect.">
        <title>Comprehensive subspecies identification of 175 nontuberculous mycobacteria species based on 7547 genomic profiles.</title>
        <authorList>
            <person name="Matsumoto Y."/>
            <person name="Kinjo T."/>
            <person name="Motooka D."/>
            <person name="Nabeya D."/>
            <person name="Jung N."/>
            <person name="Uechi K."/>
            <person name="Horii T."/>
            <person name="Iida T."/>
            <person name="Fujita J."/>
            <person name="Nakamura S."/>
        </authorList>
    </citation>
    <scope>NUCLEOTIDE SEQUENCE [LARGE SCALE GENOMIC DNA]</scope>
    <source>
        <strain evidence="1 2">JCM 6375</strain>
    </source>
</reference>
<proteinExistence type="predicted"/>